<dbReference type="GO" id="GO:0016020">
    <property type="term" value="C:membrane"/>
    <property type="evidence" value="ECO:0007669"/>
    <property type="project" value="UniProtKB-SubCell"/>
</dbReference>
<evidence type="ECO:0000256" key="3">
    <source>
        <dbReference type="ARBA" id="ARBA00022692"/>
    </source>
</evidence>
<comment type="similarity">
    <text evidence="8">Belongs to the ABC transporter superfamily. ABCB family. Heavy Metal importer (TC 3.A.1.210) subfamily.</text>
</comment>
<evidence type="ECO:0000256" key="7">
    <source>
        <dbReference type="ARBA" id="ARBA00023136"/>
    </source>
</evidence>
<sequence>MAVVAGEGAVLVALKYLYPAVVFLYYLTSSVLASCTLQALKKTQDAQPERPSRRAVIYILGFFLSTYGAQLITLGTQSVIQRSAPLEHQVINYLSCILVFGILCIQLIESDTVVWFPFRGSWFIALLFELAIAILTAVNSRQANLNSYDILHITFFCLRLASLIILVAWTCFALWTNSKPSLFDEETQPLLQPNGEQPDAQAATGEHSNSSSYGSTTQSDAEETHWERREREGKAELEKRLQKDGNWVEYAKGFKILFPYIWPVGNRHLQLRAAAVVVCMFASNALNVLIPRQTGIIMDTLNGKPGNPWTAVINLALLRLLASGSGVELIRQWLWLPVKHFSRENLSRASFSHVMKLSADFHDSKSSSDMMVAMQGGYSITNAVESLLFQTVPMLIDMCVAIAYLSVKFGPYEGLITVATGIVFITLAARLVAGTKNSTRKRQKAFTKEHAIRYGGLSSWQTVNMFNQVGYEDNRHANAVTARWLSETQWQIAWLLSTSLQTIILTVGLMASAFLAVFRIRSGQASPGQFAMLLMYWTQLTAPLQFFASLSKNMSDDFISAERLLALMKIKPSVANKPGARPLKFKRGDVHLDQVCFSYDKRRSILNGISLVVPAGTTVAFVGSTGAGKSTLLRLLQRDYDVTSGSIRIDGQDIRDVDSSSLRDRIGYVPQSALVFNDTIMNNVRYSRITASDEEVFEACRAAYIHDKIIGFPDGYETEVGEHGVKLSGGELQRLAIARALLKNPKIVLLDEATAAVDNATERDIQKSLRVLCKGRTTFVVAHRLTTIKGAGIIAVVEHGQIIETGTHDELIALGGRYFELAKDDTFRETEDSDDQAKVLDDANTLANDSCSERSTIETCKAHDENDQAKVPPESDGKSATGKRCQKEGSRLNPVAPEFTPRSMAATAANSGPKTESEGKPSTSSAIGNTGTWTVTGHPSKLRWSDEVSIMDDRGTSSTPKSLSTESSRRLRAKDSSESSFTASELRASEVMPAAIGIQNPGITPLPMGGKAKTNTIEASGRAALPSLARGSPESIAETTVVPSDIGNVVFMRPRYSRRIQSKSEPVHKSPKSESGKCNEPPAKSIDANTGQRRVTAQTVQTAQSNSPATSMIPKPGNRGSPTVRQLPIPPRHSSDGKCGTYPTPAPKDNSGRASEAILSVTKYKGTASVAATSTATNENHPLPKMGENQSIMTTSSRGGRTIRRPRAGSLRGRRGRIFRGPAAPGSQE</sequence>
<evidence type="ECO:0000256" key="2">
    <source>
        <dbReference type="ARBA" id="ARBA00022448"/>
    </source>
</evidence>
<dbReference type="InterPro" id="IPR011527">
    <property type="entry name" value="ABC1_TM_dom"/>
</dbReference>
<dbReference type="CDD" id="cd18583">
    <property type="entry name" value="ABC_6TM_HMT1"/>
    <property type="match status" value="1"/>
</dbReference>
<evidence type="ECO:0000313" key="14">
    <source>
        <dbReference type="Proteomes" id="UP000034112"/>
    </source>
</evidence>
<gene>
    <name evidence="13" type="ORF">THAR02_08363</name>
</gene>
<keyword evidence="6 10" id="KW-1133">Transmembrane helix</keyword>
<dbReference type="GO" id="GO:0005524">
    <property type="term" value="F:ATP binding"/>
    <property type="evidence" value="ECO:0007669"/>
    <property type="project" value="UniProtKB-KW"/>
</dbReference>
<dbReference type="PANTHER" id="PTHR24221:SF503">
    <property type="entry name" value="MITOCHONDRIAL POTASSIUM CHANNEL ATP-BINDING SUBUNIT"/>
    <property type="match status" value="1"/>
</dbReference>
<proteinExistence type="inferred from homology"/>
<feature type="region of interest" description="Disordered" evidence="9">
    <location>
        <begin position="186"/>
        <end position="235"/>
    </location>
</feature>
<evidence type="ECO:0000259" key="12">
    <source>
        <dbReference type="PROSITE" id="PS50929"/>
    </source>
</evidence>
<dbReference type="Gene3D" id="1.20.1560.10">
    <property type="entry name" value="ABC transporter type 1, transmembrane domain"/>
    <property type="match status" value="1"/>
</dbReference>
<feature type="region of interest" description="Disordered" evidence="9">
    <location>
        <begin position="1056"/>
        <end position="1153"/>
    </location>
</feature>
<evidence type="ECO:0000256" key="8">
    <source>
        <dbReference type="ARBA" id="ARBA00024363"/>
    </source>
</evidence>
<keyword evidence="5" id="KW-0067">ATP-binding</keyword>
<feature type="transmembrane region" description="Helical" evidence="10">
    <location>
        <begin position="414"/>
        <end position="433"/>
    </location>
</feature>
<feature type="compositionally biased region" description="Low complexity" evidence="9">
    <location>
        <begin position="208"/>
        <end position="219"/>
    </location>
</feature>
<dbReference type="SUPFAM" id="SSF90123">
    <property type="entry name" value="ABC transporter transmembrane region"/>
    <property type="match status" value="1"/>
</dbReference>
<dbReference type="OMA" id="DAYMAFI"/>
<feature type="transmembrane region" description="Helical" evidence="10">
    <location>
        <begin position="90"/>
        <end position="108"/>
    </location>
</feature>
<feature type="transmembrane region" description="Helical" evidence="10">
    <location>
        <begin position="120"/>
        <end position="138"/>
    </location>
</feature>
<dbReference type="PROSITE" id="PS50929">
    <property type="entry name" value="ABC_TM1F"/>
    <property type="match status" value="1"/>
</dbReference>
<evidence type="ECO:0000256" key="1">
    <source>
        <dbReference type="ARBA" id="ARBA00004141"/>
    </source>
</evidence>
<feature type="compositionally biased region" description="Basic and acidic residues" evidence="9">
    <location>
        <begin position="967"/>
        <end position="977"/>
    </location>
</feature>
<dbReference type="SUPFAM" id="SSF52540">
    <property type="entry name" value="P-loop containing nucleoside triphosphate hydrolases"/>
    <property type="match status" value="1"/>
</dbReference>
<feature type="compositionally biased region" description="Basic and acidic residues" evidence="9">
    <location>
        <begin position="859"/>
        <end position="877"/>
    </location>
</feature>
<comment type="caution">
    <text evidence="13">The sequence shown here is derived from an EMBL/GenBank/DDBJ whole genome shotgun (WGS) entry which is preliminary data.</text>
</comment>
<dbReference type="InterPro" id="IPR036640">
    <property type="entry name" value="ABC1_TM_sf"/>
</dbReference>
<dbReference type="OrthoDB" id="6500128at2759"/>
<dbReference type="Proteomes" id="UP000034112">
    <property type="component" value="Unassembled WGS sequence"/>
</dbReference>
<name>A0A0F9X4K2_TRIHA</name>
<feature type="compositionally biased region" description="Polar residues" evidence="9">
    <location>
        <begin position="1087"/>
        <end position="1110"/>
    </location>
</feature>
<reference evidence="14" key="1">
    <citation type="journal article" date="2015" name="Genome Announc.">
        <title>Draft whole-genome sequence of the biocontrol agent Trichoderma harzianum T6776.</title>
        <authorList>
            <person name="Baroncelli R."/>
            <person name="Piaggeschi G."/>
            <person name="Fiorini L."/>
            <person name="Bertolini E."/>
            <person name="Zapparata A."/>
            <person name="Pe M.E."/>
            <person name="Sarrocco S."/>
            <person name="Vannacci G."/>
        </authorList>
    </citation>
    <scope>NUCLEOTIDE SEQUENCE [LARGE SCALE GENOMIC DNA]</scope>
    <source>
        <strain evidence="14">T6776</strain>
    </source>
</reference>
<feature type="transmembrane region" description="Helical" evidence="10">
    <location>
        <begin position="150"/>
        <end position="175"/>
    </location>
</feature>
<keyword evidence="4" id="KW-0547">Nucleotide-binding</keyword>
<feature type="transmembrane region" description="Helical" evidence="10">
    <location>
        <begin position="530"/>
        <end position="548"/>
    </location>
</feature>
<keyword evidence="3 10" id="KW-0812">Transmembrane</keyword>
<dbReference type="Pfam" id="PF00005">
    <property type="entry name" value="ABC_tran"/>
    <property type="match status" value="1"/>
</dbReference>
<protein>
    <recommendedName>
        <fullName evidence="15">Heavy metal tolerance protein</fullName>
    </recommendedName>
</protein>
<feature type="transmembrane region" description="Helical" evidence="10">
    <location>
        <begin position="16"/>
        <end position="40"/>
    </location>
</feature>
<evidence type="ECO:0000259" key="11">
    <source>
        <dbReference type="PROSITE" id="PS50893"/>
    </source>
</evidence>
<evidence type="ECO:0000256" key="4">
    <source>
        <dbReference type="ARBA" id="ARBA00022741"/>
    </source>
</evidence>
<comment type="subcellular location">
    <subcellularLocation>
        <location evidence="1">Membrane</location>
        <topology evidence="1">Multi-pass membrane protein</topology>
    </subcellularLocation>
</comment>
<dbReference type="PROSITE" id="PS50893">
    <property type="entry name" value="ABC_TRANSPORTER_2"/>
    <property type="match status" value="1"/>
</dbReference>
<keyword evidence="2" id="KW-0813">Transport</keyword>
<evidence type="ECO:0008006" key="15">
    <source>
        <dbReference type="Google" id="ProtNLM"/>
    </source>
</evidence>
<dbReference type="SMART" id="SM00382">
    <property type="entry name" value="AAA"/>
    <property type="match status" value="1"/>
</dbReference>
<feature type="compositionally biased region" description="Low complexity" evidence="9">
    <location>
        <begin position="956"/>
        <end position="966"/>
    </location>
</feature>
<dbReference type="InterPro" id="IPR003439">
    <property type="entry name" value="ABC_transporter-like_ATP-bd"/>
</dbReference>
<dbReference type="Gene3D" id="3.40.50.300">
    <property type="entry name" value="P-loop containing nucleotide triphosphate hydrolases"/>
    <property type="match status" value="1"/>
</dbReference>
<dbReference type="PROSITE" id="PS00211">
    <property type="entry name" value="ABC_TRANSPORTER_1"/>
    <property type="match status" value="1"/>
</dbReference>
<feature type="region of interest" description="Disordered" evidence="9">
    <location>
        <begin position="859"/>
        <end position="985"/>
    </location>
</feature>
<feature type="region of interest" description="Disordered" evidence="9">
    <location>
        <begin position="1173"/>
        <end position="1229"/>
    </location>
</feature>
<dbReference type="InterPro" id="IPR027417">
    <property type="entry name" value="P-loop_NTPase"/>
</dbReference>
<evidence type="ECO:0000256" key="5">
    <source>
        <dbReference type="ARBA" id="ARBA00022840"/>
    </source>
</evidence>
<feature type="compositionally biased region" description="Basic and acidic residues" evidence="9">
    <location>
        <begin position="222"/>
        <end position="235"/>
    </location>
</feature>
<dbReference type="EMBL" id="JOKZ01000318">
    <property type="protein sequence ID" value="KKO99529.1"/>
    <property type="molecule type" value="Genomic_DNA"/>
</dbReference>
<evidence type="ECO:0000256" key="9">
    <source>
        <dbReference type="SAM" id="MobiDB-lite"/>
    </source>
</evidence>
<evidence type="ECO:0000313" key="13">
    <source>
        <dbReference type="EMBL" id="KKO99529.1"/>
    </source>
</evidence>
<feature type="transmembrane region" description="Helical" evidence="10">
    <location>
        <begin position="492"/>
        <end position="518"/>
    </location>
</feature>
<feature type="domain" description="ABC transmembrane type-1" evidence="12">
    <location>
        <begin position="274"/>
        <end position="556"/>
    </location>
</feature>
<feature type="compositionally biased region" description="Basic and acidic residues" evidence="9">
    <location>
        <begin position="943"/>
        <end position="955"/>
    </location>
</feature>
<dbReference type="FunFam" id="3.40.50.300:FF:000287">
    <property type="entry name" value="Multidrug ABC transporter ATP-binding protein"/>
    <property type="match status" value="1"/>
</dbReference>
<feature type="transmembrane region" description="Helical" evidence="10">
    <location>
        <begin position="387"/>
        <end position="407"/>
    </location>
</feature>
<evidence type="ECO:0000256" key="10">
    <source>
        <dbReference type="SAM" id="Phobius"/>
    </source>
</evidence>
<dbReference type="GO" id="GO:0016887">
    <property type="term" value="F:ATP hydrolysis activity"/>
    <property type="evidence" value="ECO:0007669"/>
    <property type="project" value="InterPro"/>
</dbReference>
<dbReference type="InterPro" id="IPR003593">
    <property type="entry name" value="AAA+_ATPase"/>
</dbReference>
<feature type="compositionally biased region" description="Basic residues" evidence="9">
    <location>
        <begin position="1201"/>
        <end position="1218"/>
    </location>
</feature>
<dbReference type="InterPro" id="IPR039421">
    <property type="entry name" value="Type_1_exporter"/>
</dbReference>
<dbReference type="AlphaFoldDB" id="A0A0F9X4K2"/>
<dbReference type="InterPro" id="IPR017871">
    <property type="entry name" value="ABC_transporter-like_CS"/>
</dbReference>
<feature type="compositionally biased region" description="Polar residues" evidence="9">
    <location>
        <begin position="908"/>
        <end position="937"/>
    </location>
</feature>
<keyword evidence="7 10" id="KW-0472">Membrane</keyword>
<feature type="domain" description="ABC transporter" evidence="11">
    <location>
        <begin position="590"/>
        <end position="824"/>
    </location>
</feature>
<dbReference type="PANTHER" id="PTHR24221">
    <property type="entry name" value="ATP-BINDING CASSETTE SUB-FAMILY B"/>
    <property type="match status" value="1"/>
</dbReference>
<dbReference type="GO" id="GO:0140359">
    <property type="term" value="F:ABC-type transporter activity"/>
    <property type="evidence" value="ECO:0007669"/>
    <property type="project" value="InterPro"/>
</dbReference>
<accession>A0A0F9X4K2</accession>
<feature type="compositionally biased region" description="Basic and acidic residues" evidence="9">
    <location>
        <begin position="1065"/>
        <end position="1077"/>
    </location>
</feature>
<organism evidence="13 14">
    <name type="scientific">Trichoderma harzianum</name>
    <name type="common">Hypocrea lixii</name>
    <dbReference type="NCBI Taxonomy" id="5544"/>
    <lineage>
        <taxon>Eukaryota</taxon>
        <taxon>Fungi</taxon>
        <taxon>Dikarya</taxon>
        <taxon>Ascomycota</taxon>
        <taxon>Pezizomycotina</taxon>
        <taxon>Sordariomycetes</taxon>
        <taxon>Hypocreomycetidae</taxon>
        <taxon>Hypocreales</taxon>
        <taxon>Hypocreaceae</taxon>
        <taxon>Trichoderma</taxon>
    </lineage>
</organism>
<dbReference type="Pfam" id="PF00664">
    <property type="entry name" value="ABC_membrane"/>
    <property type="match status" value="1"/>
</dbReference>
<evidence type="ECO:0000256" key="6">
    <source>
        <dbReference type="ARBA" id="ARBA00022989"/>
    </source>
</evidence>